<evidence type="ECO:0000259" key="2">
    <source>
        <dbReference type="Pfam" id="PF13231"/>
    </source>
</evidence>
<proteinExistence type="predicted"/>
<evidence type="ECO:0000313" key="3">
    <source>
        <dbReference type="EMBL" id="OGM21763.1"/>
    </source>
</evidence>
<dbReference type="Proteomes" id="UP000178419">
    <property type="component" value="Unassembled WGS sequence"/>
</dbReference>
<comment type="caution">
    <text evidence="3">The sequence shown here is derived from an EMBL/GenBank/DDBJ whole genome shotgun (WGS) entry which is preliminary data.</text>
</comment>
<feature type="transmembrane region" description="Helical" evidence="1">
    <location>
        <begin position="200"/>
        <end position="220"/>
    </location>
</feature>
<feature type="transmembrane region" description="Helical" evidence="1">
    <location>
        <begin position="177"/>
        <end position="193"/>
    </location>
</feature>
<feature type="transmembrane region" description="Helical" evidence="1">
    <location>
        <begin position="240"/>
        <end position="259"/>
    </location>
</feature>
<feature type="transmembrane region" description="Helical" evidence="1">
    <location>
        <begin position="412"/>
        <end position="430"/>
    </location>
</feature>
<feature type="domain" description="Glycosyltransferase RgtA/B/C/D-like" evidence="2">
    <location>
        <begin position="128"/>
        <end position="285"/>
    </location>
</feature>
<reference evidence="3 4" key="1">
    <citation type="journal article" date="2016" name="Nat. Commun.">
        <title>Thousands of microbial genomes shed light on interconnected biogeochemical processes in an aquifer system.</title>
        <authorList>
            <person name="Anantharaman K."/>
            <person name="Brown C.T."/>
            <person name="Hug L.A."/>
            <person name="Sharon I."/>
            <person name="Castelle C.J."/>
            <person name="Probst A.J."/>
            <person name="Thomas B.C."/>
            <person name="Singh A."/>
            <person name="Wilkins M.J."/>
            <person name="Karaoz U."/>
            <person name="Brodie E.L."/>
            <person name="Williams K.H."/>
            <person name="Hubbard S.S."/>
            <person name="Banfield J.F."/>
        </authorList>
    </citation>
    <scope>NUCLEOTIDE SEQUENCE [LARGE SCALE GENOMIC DNA]</scope>
</reference>
<name>A0A1F7Y369_9BACT</name>
<accession>A0A1F7Y369</accession>
<keyword evidence="1" id="KW-0812">Transmembrane</keyword>
<keyword evidence="1" id="KW-0472">Membrane</keyword>
<dbReference type="AlphaFoldDB" id="A0A1F7Y369"/>
<evidence type="ECO:0000313" key="4">
    <source>
        <dbReference type="Proteomes" id="UP000178419"/>
    </source>
</evidence>
<feature type="transmembrane region" description="Helical" evidence="1">
    <location>
        <begin position="154"/>
        <end position="171"/>
    </location>
</feature>
<dbReference type="InterPro" id="IPR038731">
    <property type="entry name" value="RgtA/B/C-like"/>
</dbReference>
<feature type="transmembrane region" description="Helical" evidence="1">
    <location>
        <begin position="442"/>
        <end position="459"/>
    </location>
</feature>
<feature type="transmembrane region" description="Helical" evidence="1">
    <location>
        <begin position="271"/>
        <end position="291"/>
    </location>
</feature>
<organism evidence="3 4">
    <name type="scientific">Candidatus Woesebacteria bacterium RIFCSPHIGHO2_01_FULL_38_9</name>
    <dbReference type="NCBI Taxonomy" id="1802492"/>
    <lineage>
        <taxon>Bacteria</taxon>
        <taxon>Candidatus Woeseibacteriota</taxon>
    </lineage>
</organism>
<dbReference type="EMBL" id="MGGE01000007">
    <property type="protein sequence ID" value="OGM21763.1"/>
    <property type="molecule type" value="Genomic_DNA"/>
</dbReference>
<feature type="transmembrane region" description="Helical" evidence="1">
    <location>
        <begin position="350"/>
        <end position="373"/>
    </location>
</feature>
<feature type="transmembrane region" description="Helical" evidence="1">
    <location>
        <begin position="123"/>
        <end position="142"/>
    </location>
</feature>
<feature type="transmembrane region" description="Helical" evidence="1">
    <location>
        <begin position="67"/>
        <end position="84"/>
    </location>
</feature>
<keyword evidence="1" id="KW-1133">Transmembrane helix</keyword>
<gene>
    <name evidence="3" type="ORF">A2714_02710</name>
</gene>
<sequence>MLDKIKYSLTISLSIILQIGVVWDVILRTVNLLTLTLWILSIFLLYVSFPSNKSGRKNTNTKNFNKLLPAVLIIIIALLIRFNFMTDDSRFHGDEYLTAYFSYSLENFSKIDWFGVYPEKGVWVSQFPVLYFLIQKVFLTAFKVSTLVMRISTLPYLFLTFITLFLIARQLYGNTVAYVSIILLTLFSPDLYLSRWALHFISSTALFLLTTYFFILSYKFGNKLYFALTGIFMGLSYMTYYSSYLIAPLLFVYLTLLVIKREIIFSSLKKYILTFFIFVYTISPLTTYAVFVDNYLVQRTDQVDLLNGLWSPYKAIEKTPEAIVSIIFNQLKVSISSLYKDGEGGHGGYYFGHLSLFDSLSFLFFVISVSYFLIRVYKKDPDSTFIIITIFCVFITGMVLTIPPPAFHRVSLAYPFISLVIAKTVFDIYKFLNKNNIKNAKLILYFSVLGILSTNIVHFRKVLKSETLSQSDYPKIEKDLTLFPGNKVYIAAFESYALGKVLFIRSGGNTRFATQPLDVILNVIPKGDSSPLVILYPEEESFNKVISKYPNSKIVRRYQSHLLISVN</sequence>
<evidence type="ECO:0000256" key="1">
    <source>
        <dbReference type="SAM" id="Phobius"/>
    </source>
</evidence>
<feature type="transmembrane region" description="Helical" evidence="1">
    <location>
        <begin position="29"/>
        <end position="47"/>
    </location>
</feature>
<dbReference type="Pfam" id="PF13231">
    <property type="entry name" value="PMT_2"/>
    <property type="match status" value="1"/>
</dbReference>
<feature type="transmembrane region" description="Helical" evidence="1">
    <location>
        <begin position="385"/>
        <end position="406"/>
    </location>
</feature>
<protein>
    <recommendedName>
        <fullName evidence="2">Glycosyltransferase RgtA/B/C/D-like domain-containing protein</fullName>
    </recommendedName>
</protein>
<feature type="transmembrane region" description="Helical" evidence="1">
    <location>
        <begin position="7"/>
        <end position="23"/>
    </location>
</feature>